<reference evidence="10 11" key="1">
    <citation type="submission" date="2022-12" db="EMBL/GenBank/DDBJ databases">
        <title>Chromosome-scale assembly of the Ensete ventricosum genome.</title>
        <authorList>
            <person name="Dussert Y."/>
            <person name="Stocks J."/>
            <person name="Wendawek A."/>
            <person name="Woldeyes F."/>
            <person name="Nichols R.A."/>
            <person name="Borrell J.S."/>
        </authorList>
    </citation>
    <scope>NUCLEOTIDE SEQUENCE [LARGE SCALE GENOMIC DNA]</scope>
    <source>
        <strain evidence="11">cv. Maze</strain>
        <tissue evidence="10">Seeds</tissue>
    </source>
</reference>
<feature type="compositionally biased region" description="Polar residues" evidence="8">
    <location>
        <begin position="94"/>
        <end position="103"/>
    </location>
</feature>
<sequence length="148" mass="16291">MRKWRKWVAEVRFPNSRHRLWLGSYPTPEMAARAYDAVVYCLRGPGAELNFPSRPPNIPSADKLSRYEIREAEGAGEQAAGPDAGSSGSGATSEQPAEPSSSVPILDNATTVFLQMWRIHALYRILYVFLSSSLAATEEKTTSLVVCC</sequence>
<dbReference type="Pfam" id="PF00847">
    <property type="entry name" value="AP2"/>
    <property type="match status" value="1"/>
</dbReference>
<evidence type="ECO:0000256" key="8">
    <source>
        <dbReference type="SAM" id="MobiDB-lite"/>
    </source>
</evidence>
<evidence type="ECO:0000313" key="10">
    <source>
        <dbReference type="EMBL" id="KAJ8464230.1"/>
    </source>
</evidence>
<comment type="subcellular location">
    <subcellularLocation>
        <location evidence="1">Nucleus</location>
    </subcellularLocation>
</comment>
<keyword evidence="3" id="KW-0238">DNA-binding</keyword>
<keyword evidence="6" id="KW-0539">Nucleus</keyword>
<comment type="caution">
    <text evidence="10">The sequence shown here is derived from an EMBL/GenBank/DDBJ whole genome shotgun (WGS) entry which is preliminary data.</text>
</comment>
<dbReference type="AlphaFoldDB" id="A0AAV8PY05"/>
<keyword evidence="11" id="KW-1185">Reference proteome</keyword>
<keyword evidence="5" id="KW-0804">Transcription</keyword>
<dbReference type="InterPro" id="IPR001471">
    <property type="entry name" value="AP2/ERF_dom"/>
</dbReference>
<dbReference type="Proteomes" id="UP001222027">
    <property type="component" value="Unassembled WGS sequence"/>
</dbReference>
<dbReference type="GO" id="GO:0003700">
    <property type="term" value="F:DNA-binding transcription factor activity"/>
    <property type="evidence" value="ECO:0007669"/>
    <property type="project" value="InterPro"/>
</dbReference>
<dbReference type="PANTHER" id="PTHR31985">
    <property type="entry name" value="ETHYLENE-RESPONSIVE TRANSCRIPTION FACTOR ERF042-RELATED"/>
    <property type="match status" value="1"/>
</dbReference>
<evidence type="ECO:0000256" key="2">
    <source>
        <dbReference type="ARBA" id="ARBA00023015"/>
    </source>
</evidence>
<dbReference type="PROSITE" id="PS51032">
    <property type="entry name" value="AP2_ERF"/>
    <property type="match status" value="1"/>
</dbReference>
<dbReference type="GO" id="GO:0003677">
    <property type="term" value="F:DNA binding"/>
    <property type="evidence" value="ECO:0007669"/>
    <property type="project" value="UniProtKB-KW"/>
</dbReference>
<evidence type="ECO:0000313" key="11">
    <source>
        <dbReference type="Proteomes" id="UP001222027"/>
    </source>
</evidence>
<protein>
    <recommendedName>
        <fullName evidence="9">AP2/ERF domain-containing protein</fullName>
    </recommendedName>
</protein>
<feature type="compositionally biased region" description="Low complexity" evidence="8">
    <location>
        <begin position="75"/>
        <end position="93"/>
    </location>
</feature>
<comment type="similarity">
    <text evidence="7">Belongs to the AP2/ERF transcription factor family. ERF subfamily.</text>
</comment>
<feature type="region of interest" description="Disordered" evidence="8">
    <location>
        <begin position="71"/>
        <end position="103"/>
    </location>
</feature>
<keyword evidence="2" id="KW-0805">Transcription regulation</keyword>
<evidence type="ECO:0000259" key="9">
    <source>
        <dbReference type="PROSITE" id="PS51032"/>
    </source>
</evidence>
<dbReference type="SUPFAM" id="SSF54171">
    <property type="entry name" value="DNA-binding domain"/>
    <property type="match status" value="1"/>
</dbReference>
<evidence type="ECO:0000256" key="6">
    <source>
        <dbReference type="ARBA" id="ARBA00023242"/>
    </source>
</evidence>
<dbReference type="EMBL" id="JAQQAF010000008">
    <property type="protein sequence ID" value="KAJ8464230.1"/>
    <property type="molecule type" value="Genomic_DNA"/>
</dbReference>
<feature type="domain" description="AP2/ERF" evidence="9">
    <location>
        <begin position="1"/>
        <end position="52"/>
    </location>
</feature>
<evidence type="ECO:0000256" key="7">
    <source>
        <dbReference type="ARBA" id="ARBA00024343"/>
    </source>
</evidence>
<evidence type="ECO:0000256" key="5">
    <source>
        <dbReference type="ARBA" id="ARBA00023163"/>
    </source>
</evidence>
<dbReference type="SMART" id="SM00380">
    <property type="entry name" value="AP2"/>
    <property type="match status" value="1"/>
</dbReference>
<gene>
    <name evidence="10" type="ORF">OPV22_026782</name>
</gene>
<dbReference type="Gene3D" id="3.30.730.10">
    <property type="entry name" value="AP2/ERF domain"/>
    <property type="match status" value="1"/>
</dbReference>
<dbReference type="InterPro" id="IPR016177">
    <property type="entry name" value="DNA-bd_dom_sf"/>
</dbReference>
<dbReference type="InterPro" id="IPR051032">
    <property type="entry name" value="AP2/ERF_TF_ERF_subfamily"/>
</dbReference>
<organism evidence="10 11">
    <name type="scientific">Ensete ventricosum</name>
    <name type="common">Abyssinian banana</name>
    <name type="synonym">Musa ensete</name>
    <dbReference type="NCBI Taxonomy" id="4639"/>
    <lineage>
        <taxon>Eukaryota</taxon>
        <taxon>Viridiplantae</taxon>
        <taxon>Streptophyta</taxon>
        <taxon>Embryophyta</taxon>
        <taxon>Tracheophyta</taxon>
        <taxon>Spermatophyta</taxon>
        <taxon>Magnoliopsida</taxon>
        <taxon>Liliopsida</taxon>
        <taxon>Zingiberales</taxon>
        <taxon>Musaceae</taxon>
        <taxon>Ensete</taxon>
    </lineage>
</organism>
<evidence type="ECO:0000256" key="1">
    <source>
        <dbReference type="ARBA" id="ARBA00004123"/>
    </source>
</evidence>
<dbReference type="GO" id="GO:0005634">
    <property type="term" value="C:nucleus"/>
    <property type="evidence" value="ECO:0007669"/>
    <property type="project" value="UniProtKB-SubCell"/>
</dbReference>
<dbReference type="PANTHER" id="PTHR31985:SF111">
    <property type="entry name" value="ETHYLENE-RESPONSIVE TRANSCRIPTION FACTOR ERF021"/>
    <property type="match status" value="1"/>
</dbReference>
<accession>A0AAV8PY05</accession>
<name>A0AAV8PY05_ENSVE</name>
<dbReference type="CDD" id="cd00018">
    <property type="entry name" value="AP2"/>
    <property type="match status" value="1"/>
</dbReference>
<evidence type="ECO:0000256" key="4">
    <source>
        <dbReference type="ARBA" id="ARBA00023159"/>
    </source>
</evidence>
<evidence type="ECO:0000256" key="3">
    <source>
        <dbReference type="ARBA" id="ARBA00023125"/>
    </source>
</evidence>
<dbReference type="InterPro" id="IPR036955">
    <property type="entry name" value="AP2/ERF_dom_sf"/>
</dbReference>
<proteinExistence type="inferred from homology"/>
<keyword evidence="4" id="KW-0010">Activator</keyword>